<proteinExistence type="predicted"/>
<reference evidence="1" key="1">
    <citation type="submission" date="2018-02" db="EMBL/GenBank/DDBJ databases">
        <authorList>
            <person name="Silar P."/>
        </authorList>
    </citation>
    <scope>NUCLEOTIDE SEQUENCE [LARGE SCALE GENOMIC DNA]</scope>
    <source>
        <strain evidence="1">T</strain>
    </source>
</reference>
<evidence type="ECO:0000313" key="2">
    <source>
        <dbReference type="Proteomes" id="UP000280685"/>
    </source>
</evidence>
<dbReference type="Proteomes" id="UP000280685">
    <property type="component" value="Chromosome 1"/>
</dbReference>
<accession>A0ABY6RV13</accession>
<organism evidence="1 2">
    <name type="scientific">Podospora comata</name>
    <dbReference type="NCBI Taxonomy" id="48703"/>
    <lineage>
        <taxon>Eukaryota</taxon>
        <taxon>Fungi</taxon>
        <taxon>Dikarya</taxon>
        <taxon>Ascomycota</taxon>
        <taxon>Pezizomycotina</taxon>
        <taxon>Sordariomycetes</taxon>
        <taxon>Sordariomycetidae</taxon>
        <taxon>Sordariales</taxon>
        <taxon>Podosporaceae</taxon>
        <taxon>Podospora</taxon>
    </lineage>
</organism>
<sequence length="198" mass="21060">MCAVICGIFCQGDFFTRLLCVSSLPVSDGELDIMGTHAYHQTDNRDNCYGCSLAKPPPNSQDTITTCVPSILSFSNALRTIILWAIPENQHSTGTTSTNPDSTGPIGDSCSKASNNLLMHGVCSHTCLRSSLDTTICRGWPIAGKKEVSQASQGKDVTVSFHAMVKIPPSSHIVSSNNHKPNHGSPLLQIGVAIPVLP</sequence>
<name>A0ABY6RV13_PODCO</name>
<evidence type="ECO:0000313" key="1">
    <source>
        <dbReference type="EMBL" id="VBB71952.1"/>
    </source>
</evidence>
<protein>
    <submittedName>
        <fullName evidence="1">Uncharacterized protein</fullName>
    </submittedName>
</protein>
<dbReference type="EMBL" id="LR026964">
    <property type="protein sequence ID" value="VBB71952.1"/>
    <property type="molecule type" value="Genomic_DNA"/>
</dbReference>
<gene>
    <name evidence="1" type="ORF">PODCO_105674</name>
</gene>
<keyword evidence="2" id="KW-1185">Reference proteome</keyword>